<proteinExistence type="predicted"/>
<feature type="region of interest" description="Disordered" evidence="4">
    <location>
        <begin position="1"/>
        <end position="23"/>
    </location>
</feature>
<dbReference type="GeneID" id="54482362"/>
<dbReference type="RefSeq" id="XP_033599859.1">
    <property type="nucleotide sequence ID" value="XM_033741308.1"/>
</dbReference>
<dbReference type="EMBL" id="ML996573">
    <property type="protein sequence ID" value="KAF2757408.1"/>
    <property type="molecule type" value="Genomic_DNA"/>
</dbReference>
<evidence type="ECO:0000313" key="8">
    <source>
        <dbReference type="Proteomes" id="UP000799437"/>
    </source>
</evidence>
<keyword evidence="3" id="KW-0539">Nucleus</keyword>
<dbReference type="Pfam" id="PF00172">
    <property type="entry name" value="Zn_clus"/>
    <property type="match status" value="1"/>
</dbReference>
<dbReference type="InterPro" id="IPR001138">
    <property type="entry name" value="Zn2Cys6_DnaBD"/>
</dbReference>
<dbReference type="PANTHER" id="PTHR31001">
    <property type="entry name" value="UNCHARACTERIZED TRANSCRIPTIONAL REGULATORY PROTEIN"/>
    <property type="match status" value="1"/>
</dbReference>
<feature type="transmembrane region" description="Helical" evidence="5">
    <location>
        <begin position="254"/>
        <end position="272"/>
    </location>
</feature>
<protein>
    <recommendedName>
        <fullName evidence="6">Zn(2)-C6 fungal-type domain-containing protein</fullName>
    </recommendedName>
</protein>
<evidence type="ECO:0000256" key="5">
    <source>
        <dbReference type="SAM" id="Phobius"/>
    </source>
</evidence>
<dbReference type="InterPro" id="IPR007219">
    <property type="entry name" value="XnlR_reg_dom"/>
</dbReference>
<dbReference type="Proteomes" id="UP000799437">
    <property type="component" value="Unassembled WGS sequence"/>
</dbReference>
<name>A0A6A6W385_9PEZI</name>
<dbReference type="SMART" id="SM00906">
    <property type="entry name" value="Fungal_trans"/>
    <property type="match status" value="1"/>
</dbReference>
<dbReference type="GO" id="GO:0008270">
    <property type="term" value="F:zinc ion binding"/>
    <property type="evidence" value="ECO:0007669"/>
    <property type="project" value="InterPro"/>
</dbReference>
<dbReference type="InterPro" id="IPR036864">
    <property type="entry name" value="Zn2-C6_fun-type_DNA-bd_sf"/>
</dbReference>
<keyword evidence="8" id="KW-1185">Reference proteome</keyword>
<dbReference type="Gene3D" id="4.10.240.10">
    <property type="entry name" value="Zn(2)-C6 fungal-type DNA-binding domain"/>
    <property type="match status" value="1"/>
</dbReference>
<dbReference type="AlphaFoldDB" id="A0A6A6W385"/>
<evidence type="ECO:0000259" key="6">
    <source>
        <dbReference type="PROSITE" id="PS50048"/>
    </source>
</evidence>
<dbReference type="SMART" id="SM00066">
    <property type="entry name" value="GAL4"/>
    <property type="match status" value="1"/>
</dbReference>
<dbReference type="CDD" id="cd12148">
    <property type="entry name" value="fungal_TF_MHR"/>
    <property type="match status" value="1"/>
</dbReference>
<evidence type="ECO:0000313" key="7">
    <source>
        <dbReference type="EMBL" id="KAF2757408.1"/>
    </source>
</evidence>
<dbReference type="GO" id="GO:0006351">
    <property type="term" value="P:DNA-templated transcription"/>
    <property type="evidence" value="ECO:0007669"/>
    <property type="project" value="InterPro"/>
</dbReference>
<dbReference type="GO" id="GO:0003677">
    <property type="term" value="F:DNA binding"/>
    <property type="evidence" value="ECO:0007669"/>
    <property type="project" value="InterPro"/>
</dbReference>
<keyword evidence="5" id="KW-0812">Transmembrane</keyword>
<accession>A0A6A6W385</accession>
<dbReference type="PROSITE" id="PS50048">
    <property type="entry name" value="ZN2_CY6_FUNGAL_2"/>
    <property type="match status" value="1"/>
</dbReference>
<evidence type="ECO:0000256" key="3">
    <source>
        <dbReference type="ARBA" id="ARBA00023242"/>
    </source>
</evidence>
<dbReference type="PROSITE" id="PS00463">
    <property type="entry name" value="ZN2_CY6_FUNGAL_1"/>
    <property type="match status" value="1"/>
</dbReference>
<dbReference type="OrthoDB" id="9996127at2759"/>
<evidence type="ECO:0000256" key="1">
    <source>
        <dbReference type="ARBA" id="ARBA00004123"/>
    </source>
</evidence>
<dbReference type="SUPFAM" id="SSF57701">
    <property type="entry name" value="Zn2/Cys6 DNA-binding domain"/>
    <property type="match status" value="1"/>
</dbReference>
<feature type="transmembrane region" description="Helical" evidence="5">
    <location>
        <begin position="370"/>
        <end position="391"/>
    </location>
</feature>
<dbReference type="PANTHER" id="PTHR31001:SF49">
    <property type="entry name" value="ZN(II)2CYS6 TRANSCRIPTION FACTOR (EUROFUNG)"/>
    <property type="match status" value="1"/>
</dbReference>
<reference evidence="7" key="1">
    <citation type="journal article" date="2020" name="Stud. Mycol.">
        <title>101 Dothideomycetes genomes: a test case for predicting lifestyles and emergence of pathogens.</title>
        <authorList>
            <person name="Haridas S."/>
            <person name="Albert R."/>
            <person name="Binder M."/>
            <person name="Bloem J."/>
            <person name="Labutti K."/>
            <person name="Salamov A."/>
            <person name="Andreopoulos B."/>
            <person name="Baker S."/>
            <person name="Barry K."/>
            <person name="Bills G."/>
            <person name="Bluhm B."/>
            <person name="Cannon C."/>
            <person name="Castanera R."/>
            <person name="Culley D."/>
            <person name="Daum C."/>
            <person name="Ezra D."/>
            <person name="Gonzalez J."/>
            <person name="Henrissat B."/>
            <person name="Kuo A."/>
            <person name="Liang C."/>
            <person name="Lipzen A."/>
            <person name="Lutzoni F."/>
            <person name="Magnuson J."/>
            <person name="Mondo S."/>
            <person name="Nolan M."/>
            <person name="Ohm R."/>
            <person name="Pangilinan J."/>
            <person name="Park H.-J."/>
            <person name="Ramirez L."/>
            <person name="Alfaro M."/>
            <person name="Sun H."/>
            <person name="Tritt A."/>
            <person name="Yoshinaga Y."/>
            <person name="Zwiers L.-H."/>
            <person name="Turgeon B."/>
            <person name="Goodwin S."/>
            <person name="Spatafora J."/>
            <person name="Crous P."/>
            <person name="Grigoriev I."/>
        </authorList>
    </citation>
    <scope>NUCLEOTIDE SEQUENCE</scope>
    <source>
        <strain evidence="7">CBS 121739</strain>
    </source>
</reference>
<dbReference type="GO" id="GO:0005634">
    <property type="term" value="C:nucleus"/>
    <property type="evidence" value="ECO:0007669"/>
    <property type="project" value="UniProtKB-SubCell"/>
</dbReference>
<keyword evidence="2" id="KW-0479">Metal-binding</keyword>
<keyword evidence="5" id="KW-0472">Membrane</keyword>
<evidence type="ECO:0000256" key="2">
    <source>
        <dbReference type="ARBA" id="ARBA00022723"/>
    </source>
</evidence>
<keyword evidence="5" id="KW-1133">Transmembrane helix</keyword>
<organism evidence="7 8">
    <name type="scientific">Pseudovirgaria hyperparasitica</name>
    <dbReference type="NCBI Taxonomy" id="470096"/>
    <lineage>
        <taxon>Eukaryota</taxon>
        <taxon>Fungi</taxon>
        <taxon>Dikarya</taxon>
        <taxon>Ascomycota</taxon>
        <taxon>Pezizomycotina</taxon>
        <taxon>Dothideomycetes</taxon>
        <taxon>Dothideomycetes incertae sedis</taxon>
        <taxon>Acrospermales</taxon>
        <taxon>Acrospermaceae</taxon>
        <taxon>Pseudovirgaria</taxon>
    </lineage>
</organism>
<feature type="domain" description="Zn(2)-C6 fungal-type" evidence="6">
    <location>
        <begin position="32"/>
        <end position="64"/>
    </location>
</feature>
<gene>
    <name evidence="7" type="ORF">EJ05DRAFT_388826</name>
</gene>
<dbReference type="InterPro" id="IPR050613">
    <property type="entry name" value="Sec_Metabolite_Reg"/>
</dbReference>
<dbReference type="GO" id="GO:0000981">
    <property type="term" value="F:DNA-binding transcription factor activity, RNA polymerase II-specific"/>
    <property type="evidence" value="ECO:0007669"/>
    <property type="project" value="InterPro"/>
</dbReference>
<feature type="compositionally biased region" description="Polar residues" evidence="4">
    <location>
        <begin position="1"/>
        <end position="20"/>
    </location>
</feature>
<sequence length="757" mass="84905">MSPGLSETGTSNGSSMNGINKTGIKRARPQLSCMPCRQGKLKCNRLQPFCDQCLKRSKEDSCVYPPPPQKIKQAQNMKGRIRHLENLVVDLMNAKQAEDGIESGNGNVSSSSHGTRGSPGDSSGSEEYHRSTLSAFGKLKVSAEKTSYVSGSHWSAILDEIKEVRTFFEDEEDVPEDMPYDADPRTNGGGQISFGTAKIYTKEQLIDMIPPKDEADRLVALWFNSSDPFLYALHAPTFQKEYLQFWVSPERAPVMWLGLLFSIMSVSVLLIHRGEIWERKAESLANHRAAFFQEAASSAMNLADIARGHPYTLECLALYGESQFLRSDEAHLQMWLMAGVLVRIALKMGYHRDASHYNISPFRAEMRRRVWLVIYQMDVLVSFAVGLPSMVRSVFSDTKLPTNLYDSDLTIDMTELPPARPRAELTPGSYGIAKCRLCQVFAAAFDASHYIETPAWSKTMEMDREVDAAIDDLPPPLQVKALNESLSIAPGVLMCRYNLRLLYLKTKIVLHRRFLTESNDETGSQAAISRKVCLDSAMEILRHQRTLWAACQKGGQLYDVRWYLSSLTTYDFLLAAMIISLELNRWCNTSLEMERSVEAQAQERNGICQELVQALELLNVMLRSPGYRSRNARRASNFLRVMLARVKRSGLAPLVELPPSIHSAEATVYPTTPDLLADVTIPATEVDDDDRNAYSSITGVLDAGDNIDWMAWDRQMNQDTAAPTDPSWLSSLDMDDLLSYEYNEEGSSTWIPWSGTS</sequence>
<feature type="region of interest" description="Disordered" evidence="4">
    <location>
        <begin position="99"/>
        <end position="129"/>
    </location>
</feature>
<comment type="subcellular location">
    <subcellularLocation>
        <location evidence="1">Nucleus</location>
    </subcellularLocation>
</comment>
<dbReference type="CDD" id="cd00067">
    <property type="entry name" value="GAL4"/>
    <property type="match status" value="1"/>
</dbReference>
<evidence type="ECO:0000256" key="4">
    <source>
        <dbReference type="SAM" id="MobiDB-lite"/>
    </source>
</evidence>
<dbReference type="Pfam" id="PF04082">
    <property type="entry name" value="Fungal_trans"/>
    <property type="match status" value="1"/>
</dbReference>